<dbReference type="RefSeq" id="WP_209531599.1">
    <property type="nucleotide sequence ID" value="NZ_JAEEGA010000019.1"/>
</dbReference>
<gene>
    <name evidence="1" type="ORF">I6N95_22340</name>
</gene>
<organism evidence="1 2">
    <name type="scientific">Vagococcus allomyrinae</name>
    <dbReference type="NCBI Taxonomy" id="2794353"/>
    <lineage>
        <taxon>Bacteria</taxon>
        <taxon>Bacillati</taxon>
        <taxon>Bacillota</taxon>
        <taxon>Bacilli</taxon>
        <taxon>Lactobacillales</taxon>
        <taxon>Enterococcaceae</taxon>
        <taxon>Vagococcus</taxon>
    </lineage>
</organism>
<dbReference type="AlphaFoldDB" id="A0A940PGZ8"/>
<proteinExistence type="predicted"/>
<evidence type="ECO:0000313" key="1">
    <source>
        <dbReference type="EMBL" id="MBP1043773.1"/>
    </source>
</evidence>
<protein>
    <submittedName>
        <fullName evidence="1">Uncharacterized protein</fullName>
    </submittedName>
</protein>
<dbReference type="Proteomes" id="UP000674938">
    <property type="component" value="Unassembled WGS sequence"/>
</dbReference>
<keyword evidence="2" id="KW-1185">Reference proteome</keyword>
<evidence type="ECO:0000313" key="2">
    <source>
        <dbReference type="Proteomes" id="UP000674938"/>
    </source>
</evidence>
<accession>A0A940PGZ8</accession>
<name>A0A940PGZ8_9ENTE</name>
<comment type="caution">
    <text evidence="1">The sequence shown here is derived from an EMBL/GenBank/DDBJ whole genome shotgun (WGS) entry which is preliminary data.</text>
</comment>
<sequence length="73" mass="8564">MDKYIYNKNCDANAQHEIHKSTCSYAPTFFNKGKIGLKIDNQYAFEAAQKMSPSKSFYMCRCCCHTWYLIHPK</sequence>
<dbReference type="EMBL" id="JAEEGA010000019">
    <property type="protein sequence ID" value="MBP1043773.1"/>
    <property type="molecule type" value="Genomic_DNA"/>
</dbReference>
<reference evidence="1" key="1">
    <citation type="submission" date="2020-12" db="EMBL/GenBank/DDBJ databases">
        <title>Vagococcus allomyrinae sp. nov. and Enterococcus lavae sp. nov., isolated from the larvae of Allomyrina dichotoma.</title>
        <authorList>
            <person name="Lee S.D."/>
        </authorList>
    </citation>
    <scope>NUCLEOTIDE SEQUENCE</scope>
    <source>
        <strain evidence="1">BWB3-3</strain>
    </source>
</reference>